<dbReference type="AlphaFoldDB" id="X0TTY9"/>
<gene>
    <name evidence="1" type="ORF">S01H1_24615</name>
</gene>
<reference evidence="1" key="1">
    <citation type="journal article" date="2014" name="Front. Microbiol.">
        <title>High frequency of phylogenetically diverse reductive dehalogenase-homologous genes in deep subseafloor sedimentary metagenomes.</title>
        <authorList>
            <person name="Kawai M."/>
            <person name="Futagami T."/>
            <person name="Toyoda A."/>
            <person name="Takaki Y."/>
            <person name="Nishi S."/>
            <person name="Hori S."/>
            <person name="Arai W."/>
            <person name="Tsubouchi T."/>
            <person name="Morono Y."/>
            <person name="Uchiyama I."/>
            <person name="Ito T."/>
            <person name="Fujiyama A."/>
            <person name="Inagaki F."/>
            <person name="Takami H."/>
        </authorList>
    </citation>
    <scope>NUCLEOTIDE SEQUENCE</scope>
    <source>
        <strain evidence="1">Expedition CK06-06</strain>
    </source>
</reference>
<protein>
    <recommendedName>
        <fullName evidence="2">Glycosyltransferase subfamily 4-like N-terminal domain-containing protein</fullName>
    </recommendedName>
</protein>
<comment type="caution">
    <text evidence="1">The sequence shown here is derived from an EMBL/GenBank/DDBJ whole genome shotgun (WGS) entry which is preliminary data.</text>
</comment>
<dbReference type="SUPFAM" id="SSF53756">
    <property type="entry name" value="UDP-Glycosyltransferase/glycogen phosphorylase"/>
    <property type="match status" value="1"/>
</dbReference>
<proteinExistence type="predicted"/>
<organism evidence="1">
    <name type="scientific">marine sediment metagenome</name>
    <dbReference type="NCBI Taxonomy" id="412755"/>
    <lineage>
        <taxon>unclassified sequences</taxon>
        <taxon>metagenomes</taxon>
        <taxon>ecological metagenomes</taxon>
    </lineage>
</organism>
<feature type="non-terminal residue" evidence="1">
    <location>
        <position position="72"/>
    </location>
</feature>
<dbReference type="Gene3D" id="3.40.50.2000">
    <property type="entry name" value="Glycogen Phosphorylase B"/>
    <property type="match status" value="1"/>
</dbReference>
<evidence type="ECO:0008006" key="2">
    <source>
        <dbReference type="Google" id="ProtNLM"/>
    </source>
</evidence>
<dbReference type="EMBL" id="BARS01014807">
    <property type="protein sequence ID" value="GAF97028.1"/>
    <property type="molecule type" value="Genomic_DNA"/>
</dbReference>
<accession>X0TTY9</accession>
<sequence length="72" mass="8007">MDNVIMRIAMLSYHTCPLATLGGKDTGGMNVYVRDLTCELGRHGVCVDVFTRSQDEHVPHVLHHLGYGNRVV</sequence>
<name>X0TTY9_9ZZZZ</name>
<evidence type="ECO:0000313" key="1">
    <source>
        <dbReference type="EMBL" id="GAF97028.1"/>
    </source>
</evidence>